<feature type="transmembrane region" description="Helical" evidence="4">
    <location>
        <begin position="283"/>
        <end position="301"/>
    </location>
</feature>
<dbReference type="GO" id="GO:0022857">
    <property type="term" value="F:transmembrane transporter activity"/>
    <property type="evidence" value="ECO:0007669"/>
    <property type="project" value="InterPro"/>
</dbReference>
<feature type="transmembrane region" description="Helical" evidence="4">
    <location>
        <begin position="84"/>
        <end position="101"/>
    </location>
</feature>
<evidence type="ECO:0000313" key="6">
    <source>
        <dbReference type="Proteomes" id="UP000292445"/>
    </source>
</evidence>
<organism evidence="5 6">
    <name type="scientific">Pigmentiphaga kullae</name>
    <dbReference type="NCBI Taxonomy" id="151784"/>
    <lineage>
        <taxon>Bacteria</taxon>
        <taxon>Pseudomonadati</taxon>
        <taxon>Pseudomonadota</taxon>
        <taxon>Betaproteobacteria</taxon>
        <taxon>Burkholderiales</taxon>
        <taxon>Alcaligenaceae</taxon>
        <taxon>Pigmentiphaga</taxon>
    </lineage>
</organism>
<accession>A0A4Q7NEX6</accession>
<feature type="transmembrane region" description="Helical" evidence="4">
    <location>
        <begin position="348"/>
        <end position="364"/>
    </location>
</feature>
<dbReference type="SUPFAM" id="SSF103473">
    <property type="entry name" value="MFS general substrate transporter"/>
    <property type="match status" value="1"/>
</dbReference>
<keyword evidence="6" id="KW-1185">Reference proteome</keyword>
<dbReference type="InterPro" id="IPR036259">
    <property type="entry name" value="MFS_trans_sf"/>
</dbReference>
<feature type="transmembrane region" description="Helical" evidence="4">
    <location>
        <begin position="307"/>
        <end position="328"/>
    </location>
</feature>
<gene>
    <name evidence="5" type="ORF">EV675_4185</name>
</gene>
<protein>
    <submittedName>
        <fullName evidence="5">CP family cyanate transporter-like MFS transporter</fullName>
    </submittedName>
</protein>
<feature type="transmembrane region" description="Helical" evidence="4">
    <location>
        <begin position="216"/>
        <end position="240"/>
    </location>
</feature>
<dbReference type="RefSeq" id="WP_130359431.1">
    <property type="nucleotide sequence ID" value="NZ_SGXC01000002.1"/>
</dbReference>
<name>A0A4Q7NEX6_9BURK</name>
<evidence type="ECO:0000313" key="5">
    <source>
        <dbReference type="EMBL" id="RZS81560.1"/>
    </source>
</evidence>
<feature type="transmembrane region" description="Helical" evidence="4">
    <location>
        <begin position="169"/>
        <end position="189"/>
    </location>
</feature>
<dbReference type="Proteomes" id="UP000292445">
    <property type="component" value="Unassembled WGS sequence"/>
</dbReference>
<evidence type="ECO:0000256" key="1">
    <source>
        <dbReference type="ARBA" id="ARBA00022692"/>
    </source>
</evidence>
<feature type="transmembrane region" description="Helical" evidence="4">
    <location>
        <begin position="12"/>
        <end position="31"/>
    </location>
</feature>
<dbReference type="AlphaFoldDB" id="A0A4Q7NEX6"/>
<reference evidence="5 6" key="1">
    <citation type="submission" date="2019-02" db="EMBL/GenBank/DDBJ databases">
        <title>Genomic Encyclopedia of Type Strains, Phase IV (KMG-IV): sequencing the most valuable type-strain genomes for metagenomic binning, comparative biology and taxonomic classification.</title>
        <authorList>
            <person name="Goeker M."/>
        </authorList>
    </citation>
    <scope>NUCLEOTIDE SEQUENCE [LARGE SCALE GENOMIC DNA]</scope>
    <source>
        <strain evidence="5 6">K24</strain>
    </source>
</reference>
<feature type="transmembrane region" description="Helical" evidence="4">
    <location>
        <begin position="107"/>
        <end position="129"/>
    </location>
</feature>
<evidence type="ECO:0000256" key="2">
    <source>
        <dbReference type="ARBA" id="ARBA00022989"/>
    </source>
</evidence>
<keyword evidence="2 4" id="KW-1133">Transmembrane helix</keyword>
<dbReference type="PANTHER" id="PTHR23523:SF2">
    <property type="entry name" value="2-NITROIMIDAZOLE TRANSPORTER"/>
    <property type="match status" value="1"/>
</dbReference>
<evidence type="ECO:0000256" key="4">
    <source>
        <dbReference type="SAM" id="Phobius"/>
    </source>
</evidence>
<feature type="transmembrane region" description="Helical" evidence="4">
    <location>
        <begin position="252"/>
        <end position="271"/>
    </location>
</feature>
<feature type="transmembrane region" description="Helical" evidence="4">
    <location>
        <begin position="370"/>
        <end position="391"/>
    </location>
</feature>
<feature type="transmembrane region" description="Helical" evidence="4">
    <location>
        <begin position="141"/>
        <end position="163"/>
    </location>
</feature>
<feature type="transmembrane region" description="Helical" evidence="4">
    <location>
        <begin position="51"/>
        <end position="72"/>
    </location>
</feature>
<sequence>MTTETHPGLARAVTPAMALLGILLVAATLRSPLTGVGPLLGHIRASTGLDAGSAGLLNTLPLLAFGLFSVLAPALGRQLGLERALFAAMVALCVGIAVRSMPGIASLFIGTAIGGIAIAVGNVMLPALVKREFPQRIGPLTGLYSVVMTLVSGTAAGVAVPLADNLPGGWRTSLACVLVITVPAALVWLARSRNQGAAPVAAPAHATQAANVWRSWLAWQVTLFTGIQAFNFYILVAWLPSMLHETGMTPGQAGWMVSLMQLAALLGNIATSWVSGRVRDQKVLGLAVSLLCVAGFAGMALLPAWTFVWICVAGAGLGSSLMLSLAYISLRAATTQQAASLSGMAQSLGYLIGATGPVVCGVLRDRTDSWLPALGLMVAMAGAQAWVAYGAGRSRTVGDRQDA</sequence>
<keyword evidence="3 4" id="KW-0472">Membrane</keyword>
<proteinExistence type="predicted"/>
<dbReference type="PANTHER" id="PTHR23523">
    <property type="match status" value="1"/>
</dbReference>
<dbReference type="OrthoDB" id="5317164at2"/>
<keyword evidence="1 4" id="KW-0812">Transmembrane</keyword>
<dbReference type="Pfam" id="PF07690">
    <property type="entry name" value="MFS_1"/>
    <property type="match status" value="1"/>
</dbReference>
<dbReference type="InterPro" id="IPR052524">
    <property type="entry name" value="MFS_Cyanate_Porter"/>
</dbReference>
<evidence type="ECO:0000256" key="3">
    <source>
        <dbReference type="ARBA" id="ARBA00023136"/>
    </source>
</evidence>
<dbReference type="EMBL" id="SGXC01000002">
    <property type="protein sequence ID" value="RZS81560.1"/>
    <property type="molecule type" value="Genomic_DNA"/>
</dbReference>
<comment type="caution">
    <text evidence="5">The sequence shown here is derived from an EMBL/GenBank/DDBJ whole genome shotgun (WGS) entry which is preliminary data.</text>
</comment>
<dbReference type="InterPro" id="IPR011701">
    <property type="entry name" value="MFS"/>
</dbReference>
<dbReference type="Gene3D" id="1.20.1250.20">
    <property type="entry name" value="MFS general substrate transporter like domains"/>
    <property type="match status" value="2"/>
</dbReference>